<dbReference type="PANTHER" id="PTHR43798">
    <property type="entry name" value="MONOACYLGLYCEROL LIPASE"/>
    <property type="match status" value="1"/>
</dbReference>
<dbReference type="GO" id="GO:0016020">
    <property type="term" value="C:membrane"/>
    <property type="evidence" value="ECO:0007669"/>
    <property type="project" value="TreeGrafter"/>
</dbReference>
<dbReference type="InterPro" id="IPR000073">
    <property type="entry name" value="AB_hydrolase_1"/>
</dbReference>
<dbReference type="AlphaFoldDB" id="A0A557XNN0"/>
<protein>
    <submittedName>
        <fullName evidence="3">Alpha/beta hydrolase</fullName>
    </submittedName>
</protein>
<dbReference type="OrthoDB" id="9812774at2"/>
<feature type="domain" description="AB hydrolase-1" evidence="2">
    <location>
        <begin position="72"/>
        <end position="175"/>
    </location>
</feature>
<name>A0A557XNN0_9MYCO</name>
<dbReference type="PANTHER" id="PTHR43798:SF33">
    <property type="entry name" value="HYDROLASE, PUTATIVE (AFU_ORTHOLOGUE AFUA_2G14860)-RELATED"/>
    <property type="match status" value="1"/>
</dbReference>
<dbReference type="GO" id="GO:0016787">
    <property type="term" value="F:hydrolase activity"/>
    <property type="evidence" value="ECO:0007669"/>
    <property type="project" value="UniProtKB-KW"/>
</dbReference>
<reference evidence="3 4" key="1">
    <citation type="submission" date="2019-07" db="EMBL/GenBank/DDBJ databases">
        <title>New Mycobacterium species.</title>
        <authorList>
            <person name="Tortoli E."/>
            <person name="Ghielmetti G."/>
            <person name="Friedel U."/>
            <person name="Trovato A."/>
        </authorList>
    </citation>
    <scope>NUCLEOTIDE SEQUENCE [LARGE SCALE GENOMIC DNA]</scope>
    <source>
        <strain evidence="3 4">16-83</strain>
    </source>
</reference>
<evidence type="ECO:0000256" key="1">
    <source>
        <dbReference type="SAM" id="MobiDB-lite"/>
    </source>
</evidence>
<dbReference type="Pfam" id="PF00561">
    <property type="entry name" value="Abhydrolase_1"/>
    <property type="match status" value="1"/>
</dbReference>
<dbReference type="EMBL" id="VMQU01000065">
    <property type="protein sequence ID" value="TVS87470.1"/>
    <property type="molecule type" value="Genomic_DNA"/>
</dbReference>
<dbReference type="SUPFAM" id="SSF53474">
    <property type="entry name" value="alpha/beta-Hydrolases"/>
    <property type="match status" value="1"/>
</dbReference>
<keyword evidence="4" id="KW-1185">Reference proteome</keyword>
<dbReference type="Gene3D" id="3.40.50.1820">
    <property type="entry name" value="alpha/beta hydrolase"/>
    <property type="match status" value="1"/>
</dbReference>
<dbReference type="InterPro" id="IPR029058">
    <property type="entry name" value="AB_hydrolase_fold"/>
</dbReference>
<feature type="region of interest" description="Disordered" evidence="1">
    <location>
        <begin position="1"/>
        <end position="30"/>
    </location>
</feature>
<evidence type="ECO:0000313" key="4">
    <source>
        <dbReference type="Proteomes" id="UP000320513"/>
    </source>
</evidence>
<comment type="caution">
    <text evidence="3">The sequence shown here is derived from an EMBL/GenBank/DDBJ whole genome shotgun (WGS) entry which is preliminary data.</text>
</comment>
<accession>A0A557XNN0</accession>
<dbReference type="InterPro" id="IPR050266">
    <property type="entry name" value="AB_hydrolase_sf"/>
</dbReference>
<evidence type="ECO:0000313" key="3">
    <source>
        <dbReference type="EMBL" id="TVS87470.1"/>
    </source>
</evidence>
<gene>
    <name evidence="3" type="ORF">FPZ47_15750</name>
</gene>
<sequence>MGPSGRRARPGRLRHDRWRHHRPTERSRSARRCAACPPGLRRRADERGDRVTRRIVRTGQASIDTRVDGNGPPVLVIPSYGRDAGPDFDPLAAALVAAGYRVLRPEPRGVAGSSGPMSGVTFADMARDIADVIDNVADGPAVILGHAFGNFVARATAVHHTDSVAAAILAAASGKTVDARINTAPMRAGDVTLPEETRMAALRLAFFAPGHDPSPWLAGWYPETLAMQVDCVQHADIARYWGAGNAPVFEIIAACDPFHQRDEWGDLRARYGDRVTTTVIDDASHALFPEQPDAVAAAVVDYLRTVEYVARR</sequence>
<organism evidence="3 4">
    <name type="scientific">Mycobacterium helveticum</name>
    <dbReference type="NCBI Taxonomy" id="2592811"/>
    <lineage>
        <taxon>Bacteria</taxon>
        <taxon>Bacillati</taxon>
        <taxon>Actinomycetota</taxon>
        <taxon>Actinomycetes</taxon>
        <taxon>Mycobacteriales</taxon>
        <taxon>Mycobacteriaceae</taxon>
        <taxon>Mycobacterium</taxon>
    </lineage>
</organism>
<dbReference type="Proteomes" id="UP000320513">
    <property type="component" value="Unassembled WGS sequence"/>
</dbReference>
<keyword evidence="3" id="KW-0378">Hydrolase</keyword>
<proteinExistence type="predicted"/>
<evidence type="ECO:0000259" key="2">
    <source>
        <dbReference type="Pfam" id="PF00561"/>
    </source>
</evidence>
<feature type="compositionally biased region" description="Basic residues" evidence="1">
    <location>
        <begin position="1"/>
        <end position="23"/>
    </location>
</feature>